<evidence type="ECO:0000313" key="2">
    <source>
        <dbReference type="EMBL" id="TDS51257.1"/>
    </source>
</evidence>
<feature type="domain" description="DUF6265" evidence="1">
    <location>
        <begin position="40"/>
        <end position="145"/>
    </location>
</feature>
<organism evidence="2 3">
    <name type="scientific">Myroides indicus</name>
    <dbReference type="NCBI Taxonomy" id="1323422"/>
    <lineage>
        <taxon>Bacteria</taxon>
        <taxon>Pseudomonadati</taxon>
        <taxon>Bacteroidota</taxon>
        <taxon>Flavobacteriia</taxon>
        <taxon>Flavobacteriales</taxon>
        <taxon>Flavobacteriaceae</taxon>
        <taxon>Myroides</taxon>
    </lineage>
</organism>
<protein>
    <recommendedName>
        <fullName evidence="1">DUF6265 domain-containing protein</fullName>
    </recommendedName>
</protein>
<keyword evidence="3" id="KW-1185">Reference proteome</keyword>
<evidence type="ECO:0000259" key="1">
    <source>
        <dbReference type="Pfam" id="PF19780"/>
    </source>
</evidence>
<evidence type="ECO:0000313" key="3">
    <source>
        <dbReference type="Proteomes" id="UP000295215"/>
    </source>
</evidence>
<dbReference type="InterPro" id="IPR046232">
    <property type="entry name" value="DUF6265"/>
</dbReference>
<reference evidence="2 3" key="1">
    <citation type="submission" date="2019-03" db="EMBL/GenBank/DDBJ databases">
        <title>Genomic Encyclopedia of Archaeal and Bacterial Type Strains, Phase II (KMG-II): from individual species to whole genera.</title>
        <authorList>
            <person name="Goeker M."/>
        </authorList>
    </citation>
    <scope>NUCLEOTIDE SEQUENCE [LARGE SCALE GENOMIC DNA]</scope>
    <source>
        <strain evidence="2 3">DSM 28213</strain>
    </source>
</reference>
<dbReference type="AlphaFoldDB" id="A0A4R7EUQ9"/>
<dbReference type="RefSeq" id="WP_243832709.1">
    <property type="nucleotide sequence ID" value="NZ_SOAG01000039.1"/>
</dbReference>
<proteinExistence type="predicted"/>
<dbReference type="Proteomes" id="UP000295215">
    <property type="component" value="Unassembled WGS sequence"/>
</dbReference>
<name>A0A4R7EUQ9_9FLAO</name>
<dbReference type="EMBL" id="SOAG01000039">
    <property type="protein sequence ID" value="TDS51257.1"/>
    <property type="molecule type" value="Genomic_DNA"/>
</dbReference>
<comment type="caution">
    <text evidence="2">The sequence shown here is derived from an EMBL/GenBank/DDBJ whole genome shotgun (WGS) entry which is preliminary data.</text>
</comment>
<dbReference type="Pfam" id="PF19780">
    <property type="entry name" value="DUF6265"/>
    <property type="match status" value="1"/>
</dbReference>
<accession>A0A4R7EUQ9</accession>
<dbReference type="PROSITE" id="PS51257">
    <property type="entry name" value="PROKAR_LIPOPROTEIN"/>
    <property type="match status" value="1"/>
</dbReference>
<gene>
    <name evidence="2" type="ORF">C8P70_1392</name>
</gene>
<sequence length="162" mass="18976">MNKIITLAIVGVLLLSCKQKGESGADQLKTEIEFKTQDFDWLLGEWKRSNEKEGKETYENWEKLNESEYYGIGFTIQNGDTISQEHMRILEQNGEWRFLVKMPDEQNPTVFQVSEIARDRFVCINDSIEFPNRIEYWKIAGKMNALVSGENLKIPFEFVRIE</sequence>